<dbReference type="OrthoDB" id="72674at2759"/>
<organism evidence="2 3">
    <name type="scientific">Thraustotheca clavata</name>
    <dbReference type="NCBI Taxonomy" id="74557"/>
    <lineage>
        <taxon>Eukaryota</taxon>
        <taxon>Sar</taxon>
        <taxon>Stramenopiles</taxon>
        <taxon>Oomycota</taxon>
        <taxon>Saprolegniomycetes</taxon>
        <taxon>Saprolegniales</taxon>
        <taxon>Achlyaceae</taxon>
        <taxon>Thraustotheca</taxon>
    </lineage>
</organism>
<evidence type="ECO:0008006" key="4">
    <source>
        <dbReference type="Google" id="ProtNLM"/>
    </source>
</evidence>
<feature type="transmembrane region" description="Helical" evidence="1">
    <location>
        <begin position="118"/>
        <end position="144"/>
    </location>
</feature>
<feature type="transmembrane region" description="Helical" evidence="1">
    <location>
        <begin position="80"/>
        <end position="98"/>
    </location>
</feature>
<name>A0A1W0A4Z1_9STRA</name>
<keyword evidence="1" id="KW-1133">Transmembrane helix</keyword>
<keyword evidence="1" id="KW-0472">Membrane</keyword>
<keyword evidence="3" id="KW-1185">Reference proteome</keyword>
<dbReference type="Proteomes" id="UP000243217">
    <property type="component" value="Unassembled WGS sequence"/>
</dbReference>
<accession>A0A1W0A4Z1</accession>
<proteinExistence type="predicted"/>
<reference evidence="2 3" key="1">
    <citation type="journal article" date="2014" name="Genome Biol. Evol.">
        <title>The secreted proteins of Achlya hypogyna and Thraustotheca clavata identify the ancestral oomycete secretome and reveal gene acquisitions by horizontal gene transfer.</title>
        <authorList>
            <person name="Misner I."/>
            <person name="Blouin N."/>
            <person name="Leonard G."/>
            <person name="Richards T.A."/>
            <person name="Lane C.E."/>
        </authorList>
    </citation>
    <scope>NUCLEOTIDE SEQUENCE [LARGE SCALE GENOMIC DNA]</scope>
    <source>
        <strain evidence="2 3">ATCC 34112</strain>
    </source>
</reference>
<evidence type="ECO:0000313" key="2">
    <source>
        <dbReference type="EMBL" id="OQS05251.1"/>
    </source>
</evidence>
<feature type="transmembrane region" description="Helical" evidence="1">
    <location>
        <begin position="203"/>
        <end position="224"/>
    </location>
</feature>
<sequence>MIWTESNDTIYIGFLNATTTRAWLTFKLAYRCCFCIYIMAYMWRQYYQHYYHLAANLRAFGFEKVTRTDRIDIVVGDPTSIILLNPYVSIVFILDVWVSIEFINRAIVRVNQVSDIGLFSVACFYLSRTLWFAYGGLIGVSYLLKKFHKEKSFEEADPTLTAMAVVIAAGPITNVQSHIMFFIDLYHYLFLALSKDENSNEVALSAIVYTFIIGSLPINFGFISKHFTWIQKYRTSRTASYGSFMMNDIKHRLTHCFNLMTLSDSAVIVEGGSIYQLFELDRKFKRNLGMSQRGADCYLLFGTGNQRTSVRLTLLSCIDPSHHIPTIINKTAAVGRLYFKNNEVRLVHGTYDSPWVA</sequence>
<comment type="caution">
    <text evidence="2">The sequence shown here is derived from an EMBL/GenBank/DDBJ whole genome shotgun (WGS) entry which is preliminary data.</text>
</comment>
<protein>
    <recommendedName>
        <fullName evidence="4">Transmembrane protein</fullName>
    </recommendedName>
</protein>
<dbReference type="AlphaFoldDB" id="A0A1W0A4Z1"/>
<evidence type="ECO:0000256" key="1">
    <source>
        <dbReference type="SAM" id="Phobius"/>
    </source>
</evidence>
<feature type="transmembrane region" description="Helical" evidence="1">
    <location>
        <begin position="22"/>
        <end position="43"/>
    </location>
</feature>
<keyword evidence="1" id="KW-0812">Transmembrane</keyword>
<dbReference type="EMBL" id="JNBS01000480">
    <property type="protein sequence ID" value="OQS05251.1"/>
    <property type="molecule type" value="Genomic_DNA"/>
</dbReference>
<evidence type="ECO:0000313" key="3">
    <source>
        <dbReference type="Proteomes" id="UP000243217"/>
    </source>
</evidence>
<gene>
    <name evidence="2" type="ORF">THRCLA_20673</name>
</gene>